<dbReference type="Gene3D" id="3.30.1250.10">
    <property type="entry name" value="Ribosome maturation protein SBDS, N-terminal domain"/>
    <property type="match status" value="1"/>
</dbReference>
<reference evidence="3 4" key="1">
    <citation type="submission" date="2023-11" db="EMBL/GenBank/DDBJ databases">
        <title>An acidophilic fungus is an integral part of prey digestion in a carnivorous sundew plant.</title>
        <authorList>
            <person name="Tsai I.J."/>
        </authorList>
    </citation>
    <scope>NUCLEOTIDE SEQUENCE [LARGE SCALE GENOMIC DNA]</scope>
    <source>
        <strain evidence="3">169a</strain>
    </source>
</reference>
<gene>
    <name evidence="3" type="ORF">R9X50_00772700</name>
</gene>
<accession>A0AAQ3RCW9</accession>
<protein>
    <recommendedName>
        <fullName evidence="2">Ribosome maturation protein SDO1/SBDS N-terminal domain-containing protein</fullName>
    </recommendedName>
</protein>
<feature type="region of interest" description="Disordered" evidence="1">
    <location>
        <begin position="92"/>
        <end position="113"/>
    </location>
</feature>
<dbReference type="Proteomes" id="UP001303373">
    <property type="component" value="Chromosome 14"/>
</dbReference>
<dbReference type="InterPro" id="IPR036786">
    <property type="entry name" value="Ribosome_mat_SBDS_N_sf"/>
</dbReference>
<organism evidence="3 4">
    <name type="scientific">Acrodontium crateriforme</name>
    <dbReference type="NCBI Taxonomy" id="150365"/>
    <lineage>
        <taxon>Eukaryota</taxon>
        <taxon>Fungi</taxon>
        <taxon>Dikarya</taxon>
        <taxon>Ascomycota</taxon>
        <taxon>Pezizomycotina</taxon>
        <taxon>Dothideomycetes</taxon>
        <taxon>Dothideomycetidae</taxon>
        <taxon>Mycosphaerellales</taxon>
        <taxon>Teratosphaeriaceae</taxon>
        <taxon>Acrodontium</taxon>
    </lineage>
</organism>
<feature type="compositionally biased region" description="Polar residues" evidence="1">
    <location>
        <begin position="93"/>
        <end position="113"/>
    </location>
</feature>
<evidence type="ECO:0000259" key="2">
    <source>
        <dbReference type="Pfam" id="PF01172"/>
    </source>
</evidence>
<dbReference type="AlphaFoldDB" id="A0AAQ3RCW9"/>
<evidence type="ECO:0000256" key="1">
    <source>
        <dbReference type="SAM" id="MobiDB-lite"/>
    </source>
</evidence>
<dbReference type="Pfam" id="PF01172">
    <property type="entry name" value="SBDS_N"/>
    <property type="match status" value="1"/>
</dbReference>
<dbReference type="InterPro" id="IPR019783">
    <property type="entry name" value="SDO1/SBDS_N"/>
</dbReference>
<evidence type="ECO:0000313" key="4">
    <source>
        <dbReference type="Proteomes" id="UP001303373"/>
    </source>
</evidence>
<feature type="domain" description="Ribosome maturation protein SDO1/SBDS N-terminal" evidence="2">
    <location>
        <begin position="7"/>
        <end position="97"/>
    </location>
</feature>
<proteinExistence type="predicted"/>
<dbReference type="SUPFAM" id="SSF89895">
    <property type="entry name" value="FYSH domain"/>
    <property type="match status" value="1"/>
</dbReference>
<keyword evidence="4" id="KW-1185">Reference proteome</keyword>
<sequence>MRGNDQQVKVHFKGTDEDFIVFVESADAVKKWKSDRTIPMAQVVSGWKIFVTHKHGSQGVLDAASNGTLESEFGSSKDDVVMQKILEGGQVIETESSARNGDRNISQGGTVSH</sequence>
<name>A0AAQ3RCW9_9PEZI</name>
<evidence type="ECO:0000313" key="3">
    <source>
        <dbReference type="EMBL" id="WPH04830.1"/>
    </source>
</evidence>
<dbReference type="EMBL" id="CP138593">
    <property type="protein sequence ID" value="WPH04830.1"/>
    <property type="molecule type" value="Genomic_DNA"/>
</dbReference>